<organism evidence="3 4">
    <name type="scientific">Natronospira bacteriovora</name>
    <dbReference type="NCBI Taxonomy" id="3069753"/>
    <lineage>
        <taxon>Bacteria</taxon>
        <taxon>Pseudomonadati</taxon>
        <taxon>Pseudomonadota</taxon>
        <taxon>Gammaproteobacteria</taxon>
        <taxon>Natronospirales</taxon>
        <taxon>Natronospiraceae</taxon>
        <taxon>Natronospira</taxon>
    </lineage>
</organism>
<feature type="transmembrane region" description="Helical" evidence="1">
    <location>
        <begin position="6"/>
        <end position="36"/>
    </location>
</feature>
<dbReference type="Proteomes" id="UP001239019">
    <property type="component" value="Unassembled WGS sequence"/>
</dbReference>
<keyword evidence="4" id="KW-1185">Reference proteome</keyword>
<evidence type="ECO:0000256" key="1">
    <source>
        <dbReference type="SAM" id="Phobius"/>
    </source>
</evidence>
<keyword evidence="1" id="KW-1133">Transmembrane helix</keyword>
<keyword evidence="1" id="KW-0472">Membrane</keyword>
<dbReference type="RefSeq" id="WP_306728905.1">
    <property type="nucleotide sequence ID" value="NZ_JAVDDT010000007.1"/>
</dbReference>
<evidence type="ECO:0000259" key="2">
    <source>
        <dbReference type="Pfam" id="PF13386"/>
    </source>
</evidence>
<feature type="domain" description="Urease accessory protein UreH-like transmembrane" evidence="2">
    <location>
        <begin position="9"/>
        <end position="218"/>
    </location>
</feature>
<proteinExistence type="predicted"/>
<evidence type="ECO:0000313" key="3">
    <source>
        <dbReference type="EMBL" id="MDQ2070405.1"/>
    </source>
</evidence>
<evidence type="ECO:0000313" key="4">
    <source>
        <dbReference type="Proteomes" id="UP001239019"/>
    </source>
</evidence>
<dbReference type="PANTHER" id="PTHR42208">
    <property type="entry name" value="HEAVY METAL TRANSPORTER-RELATED"/>
    <property type="match status" value="1"/>
</dbReference>
<feature type="transmembrane region" description="Helical" evidence="1">
    <location>
        <begin position="168"/>
        <end position="187"/>
    </location>
</feature>
<keyword evidence="1" id="KW-0812">Transmembrane</keyword>
<gene>
    <name evidence="3" type="ORF">RBH19_10990</name>
</gene>
<dbReference type="Pfam" id="PF13386">
    <property type="entry name" value="DsbD_2"/>
    <property type="match status" value="1"/>
</dbReference>
<feature type="transmembrane region" description="Helical" evidence="1">
    <location>
        <begin position="86"/>
        <end position="104"/>
    </location>
</feature>
<reference evidence="3 4" key="1">
    <citation type="submission" date="2023-08" db="EMBL/GenBank/DDBJ databases">
        <title>Whole-genome sequencing of halo(alkali)philic microorganisms from hypersaline lakes.</title>
        <authorList>
            <person name="Sorokin D.Y."/>
            <person name="Abbas B."/>
            <person name="Merkel A.Y."/>
        </authorList>
    </citation>
    <scope>NUCLEOTIDE SEQUENCE [LARGE SCALE GENOMIC DNA]</scope>
    <source>
        <strain evidence="3 4">AB-CW4</strain>
    </source>
</reference>
<dbReference type="EMBL" id="JAVDDT010000007">
    <property type="protein sequence ID" value="MDQ2070405.1"/>
    <property type="molecule type" value="Genomic_DNA"/>
</dbReference>
<feature type="transmembrane region" description="Helical" evidence="1">
    <location>
        <begin position="137"/>
        <end position="162"/>
    </location>
</feature>
<dbReference type="InterPro" id="IPR039447">
    <property type="entry name" value="UreH-like_TM_dom"/>
</dbReference>
<name>A0ABU0WAB9_9GAMM</name>
<dbReference type="PANTHER" id="PTHR42208:SF1">
    <property type="entry name" value="HEAVY METAL TRANSPORTER"/>
    <property type="match status" value="1"/>
</dbReference>
<feature type="transmembrane region" description="Helical" evidence="1">
    <location>
        <begin position="208"/>
        <end position="227"/>
    </location>
</feature>
<comment type="caution">
    <text evidence="3">The sequence shown here is derived from an EMBL/GenBank/DDBJ whole genome shotgun (WGS) entry which is preliminary data.</text>
</comment>
<feature type="transmembrane region" description="Helical" evidence="1">
    <location>
        <begin position="57"/>
        <end position="80"/>
    </location>
</feature>
<protein>
    <submittedName>
        <fullName evidence="3">Sulfite exporter TauE/SafE family protein</fullName>
    </submittedName>
</protein>
<accession>A0ABU0WAB9</accession>
<sequence length="248" mass="25559">MGAEITLLAAFLAGLAGSAHCLGMCGGIAGALGMAGGAGEHRLRGGINALLYNLGRVGSYMLIGTAAAALVALGGAALSLPHWAGTLRIATALILLAIGFQLAFNWSGLRRIEQLGGRVWQKLAPLARRFLPPRTPLHALALGALWGWLPCGLVYTLVLAAAVSGDPLTGGAIMLAFGLGTLPAMTGTTMMGGQINRLRQTTTFRRTAGALLIGFGLWTAVFPVSHIQGEHEASDHSHAALECHSIDP</sequence>